<accession>A0A8J6JNM9</accession>
<dbReference type="InterPro" id="IPR010316">
    <property type="entry name" value="AlkA_N"/>
</dbReference>
<dbReference type="AlphaFoldDB" id="A0A8J6JNM9"/>
<name>A0A8J6JNM9_9FIRM</name>
<dbReference type="RefSeq" id="WP_186919276.1">
    <property type="nucleotide sequence ID" value="NZ_JACOPQ010000007.1"/>
</dbReference>
<protein>
    <recommendedName>
        <fullName evidence="1">DNA-3-methyladenine glycosylase AlkA N-terminal domain-containing protein</fullName>
    </recommendedName>
</protein>
<gene>
    <name evidence="2" type="ORF">H8S62_10630</name>
</gene>
<reference evidence="2" key="1">
    <citation type="submission" date="2020-08" db="EMBL/GenBank/DDBJ databases">
        <title>Genome public.</title>
        <authorList>
            <person name="Liu C."/>
            <person name="Sun Q."/>
        </authorList>
    </citation>
    <scope>NUCLEOTIDE SEQUENCE</scope>
    <source>
        <strain evidence="2">NSJ-52</strain>
    </source>
</reference>
<dbReference type="Proteomes" id="UP000607645">
    <property type="component" value="Unassembled WGS sequence"/>
</dbReference>
<dbReference type="Gene3D" id="3.30.310.20">
    <property type="entry name" value="DNA-3-methyladenine glycosylase AlkA, N-terminal domain"/>
    <property type="match status" value="1"/>
</dbReference>
<sequence>MPPYMRRPPYRWADTLNFLSARAIPGVERVERGAYLRTVWLLDKAGNPHYGWIRVTCRTQRACWM</sequence>
<feature type="domain" description="DNA-3-methyladenine glycosylase AlkA N-terminal" evidence="1">
    <location>
        <begin position="7"/>
        <end position="62"/>
    </location>
</feature>
<dbReference type="SUPFAM" id="SSF55945">
    <property type="entry name" value="TATA-box binding protein-like"/>
    <property type="match status" value="1"/>
</dbReference>
<proteinExistence type="predicted"/>
<comment type="caution">
    <text evidence="2">The sequence shown here is derived from an EMBL/GenBank/DDBJ whole genome shotgun (WGS) entry which is preliminary data.</text>
</comment>
<evidence type="ECO:0000313" key="3">
    <source>
        <dbReference type="Proteomes" id="UP000607645"/>
    </source>
</evidence>
<evidence type="ECO:0000259" key="1">
    <source>
        <dbReference type="Pfam" id="PF06029"/>
    </source>
</evidence>
<keyword evidence="3" id="KW-1185">Reference proteome</keyword>
<dbReference type="EMBL" id="JACOPQ010000007">
    <property type="protein sequence ID" value="MBC5737460.1"/>
    <property type="molecule type" value="Genomic_DNA"/>
</dbReference>
<organism evidence="2 3">
    <name type="scientific">Lawsonibacter faecis</name>
    <dbReference type="NCBI Taxonomy" id="2763052"/>
    <lineage>
        <taxon>Bacteria</taxon>
        <taxon>Bacillati</taxon>
        <taxon>Bacillota</taxon>
        <taxon>Clostridia</taxon>
        <taxon>Eubacteriales</taxon>
        <taxon>Oscillospiraceae</taxon>
        <taxon>Lawsonibacter</taxon>
    </lineage>
</organism>
<dbReference type="Pfam" id="PF06029">
    <property type="entry name" value="AlkA_N"/>
    <property type="match status" value="1"/>
</dbReference>
<evidence type="ECO:0000313" key="2">
    <source>
        <dbReference type="EMBL" id="MBC5737460.1"/>
    </source>
</evidence>
<dbReference type="InterPro" id="IPR037046">
    <property type="entry name" value="AlkA_N_sf"/>
</dbReference>